<feature type="chain" id="PRO_5043824528" evidence="1">
    <location>
        <begin position="22"/>
        <end position="94"/>
    </location>
</feature>
<evidence type="ECO:0000313" key="3">
    <source>
        <dbReference type="EMBL" id="MEJ8572750.1"/>
    </source>
</evidence>
<evidence type="ECO:0000256" key="1">
    <source>
        <dbReference type="SAM" id="SignalP"/>
    </source>
</evidence>
<organism evidence="3 4">
    <name type="scientific">Microbaculum marinum</name>
    <dbReference type="NCBI Taxonomy" id="1764581"/>
    <lineage>
        <taxon>Bacteria</taxon>
        <taxon>Pseudomonadati</taxon>
        <taxon>Pseudomonadota</taxon>
        <taxon>Alphaproteobacteria</taxon>
        <taxon>Hyphomicrobiales</taxon>
        <taxon>Tepidamorphaceae</taxon>
        <taxon>Microbaculum</taxon>
    </lineage>
</organism>
<evidence type="ECO:0000313" key="4">
    <source>
        <dbReference type="Proteomes" id="UP001378188"/>
    </source>
</evidence>
<dbReference type="Pfam" id="PF13441">
    <property type="entry name" value="Gly-zipper_YMGG"/>
    <property type="match status" value="1"/>
</dbReference>
<comment type="caution">
    <text evidence="3">The sequence shown here is derived from an EMBL/GenBank/DDBJ whole genome shotgun (WGS) entry which is preliminary data.</text>
</comment>
<dbReference type="AlphaFoldDB" id="A0AAW9RWZ4"/>
<dbReference type="RefSeq" id="WP_340330437.1">
    <property type="nucleotide sequence ID" value="NZ_JAZHOF010000005.1"/>
</dbReference>
<protein>
    <submittedName>
        <fullName evidence="3">YMGG-like glycine zipper-containing protein</fullName>
    </submittedName>
</protein>
<evidence type="ECO:0000259" key="2">
    <source>
        <dbReference type="Pfam" id="PF13441"/>
    </source>
</evidence>
<name>A0AAW9RWZ4_9HYPH</name>
<keyword evidence="1" id="KW-0732">Signal</keyword>
<dbReference type="InterPro" id="IPR027367">
    <property type="entry name" value="Gly-zipper_YMGG"/>
</dbReference>
<dbReference type="Proteomes" id="UP001378188">
    <property type="component" value="Unassembled WGS sequence"/>
</dbReference>
<dbReference type="PROSITE" id="PS51257">
    <property type="entry name" value="PROKAR_LIPOPROTEIN"/>
    <property type="match status" value="1"/>
</dbReference>
<accession>A0AAW9RWZ4</accession>
<gene>
    <name evidence="3" type="ORF">V3328_14760</name>
</gene>
<feature type="signal peptide" evidence="1">
    <location>
        <begin position="1"/>
        <end position="21"/>
    </location>
</feature>
<reference evidence="3 4" key="1">
    <citation type="submission" date="2024-02" db="EMBL/GenBank/DDBJ databases">
        <title>Genome analysis and characterization of Microbaculum marinisediminis sp. nov., isolated from marine sediment.</title>
        <authorList>
            <person name="Du Z.-J."/>
            <person name="Ye Y.-Q."/>
            <person name="Zhang Z.-R."/>
            <person name="Yuan S.-M."/>
            <person name="Zhang X.-Y."/>
        </authorList>
    </citation>
    <scope>NUCLEOTIDE SEQUENCE [LARGE SCALE GENOMIC DNA]</scope>
    <source>
        <strain evidence="3 4">SDUM1044001</strain>
    </source>
</reference>
<feature type="domain" description="YMGG-like Gly-zipper" evidence="2">
    <location>
        <begin position="23"/>
        <end position="66"/>
    </location>
</feature>
<dbReference type="EMBL" id="JAZHOF010000005">
    <property type="protein sequence ID" value="MEJ8572750.1"/>
    <property type="molecule type" value="Genomic_DNA"/>
</dbReference>
<keyword evidence="4" id="KW-1185">Reference proteome</keyword>
<proteinExistence type="predicted"/>
<sequence>MWKIPVVLVSLSLLTACNTQQQQGALAGGAIGAGTGAVVGAIAGGSVEGALVGAAVGGAAGSIIGAVANRPGYCYAYDNYGNRIVVECPPGWRG</sequence>